<keyword evidence="3" id="KW-1185">Reference proteome</keyword>
<evidence type="ECO:0000313" key="3">
    <source>
        <dbReference type="Proteomes" id="UP000235371"/>
    </source>
</evidence>
<feature type="region of interest" description="Disordered" evidence="1">
    <location>
        <begin position="373"/>
        <end position="416"/>
    </location>
</feature>
<dbReference type="EMBL" id="KZ613740">
    <property type="protein sequence ID" value="PMD67328.1"/>
    <property type="molecule type" value="Genomic_DNA"/>
</dbReference>
<feature type="compositionally biased region" description="Polar residues" evidence="1">
    <location>
        <begin position="260"/>
        <end position="272"/>
    </location>
</feature>
<feature type="region of interest" description="Disordered" evidence="1">
    <location>
        <begin position="256"/>
        <end position="313"/>
    </location>
</feature>
<dbReference type="RefSeq" id="XP_024744232.1">
    <property type="nucleotide sequence ID" value="XM_024882288.1"/>
</dbReference>
<protein>
    <submittedName>
        <fullName evidence="2">Uncharacterized protein</fullName>
    </submittedName>
</protein>
<dbReference type="AlphaFoldDB" id="A0A2J6TWJ7"/>
<dbReference type="GeneID" id="36590365"/>
<proteinExistence type="predicted"/>
<sequence>MPEHCSAAFGCPQARGNLRRFSAGVYNSCRLDADIRGVSSIGDNLSPSTELCLGFEFERIQIYRMMSLGGKLGHTFLVKPSPLRLSKGMTVGSFMSRNLNLLVCKTAIQRKDTLARLAMKIANEQSNKKEQSGLIFGSSFFEEGRTDYCGRFTPWEISESRKYYYERGEALHRPARGAQPRMNFVTQIYVESLRVILEADKDFCDAGVGNRKECNAAQSIMGEDWLDATNATTLSRTILNNLGPVHFKIPEIKDGLGAQGMSSKSEQMSPVSKSVHRRRVERDDPAPAPGPPALQEQETPSASSAAGTAWLSQPAPTSGIAAMESQGLETTNQAKFNNPCLHPNNQLQLCAARHQGPWMRKMDHGSWIMARLPVPSPPLPSQSQLPASQPASQPARAATRPVTRYRDLPIARLQSR</sequence>
<reference evidence="2 3" key="1">
    <citation type="submission" date="2016-04" db="EMBL/GenBank/DDBJ databases">
        <title>A degradative enzymes factory behind the ericoid mycorrhizal symbiosis.</title>
        <authorList>
            <consortium name="DOE Joint Genome Institute"/>
            <person name="Martino E."/>
            <person name="Morin E."/>
            <person name="Grelet G."/>
            <person name="Kuo A."/>
            <person name="Kohler A."/>
            <person name="Daghino S."/>
            <person name="Barry K."/>
            <person name="Choi C."/>
            <person name="Cichocki N."/>
            <person name="Clum A."/>
            <person name="Copeland A."/>
            <person name="Hainaut M."/>
            <person name="Haridas S."/>
            <person name="Labutti K."/>
            <person name="Lindquist E."/>
            <person name="Lipzen A."/>
            <person name="Khouja H.-R."/>
            <person name="Murat C."/>
            <person name="Ohm R."/>
            <person name="Olson A."/>
            <person name="Spatafora J."/>
            <person name="Veneault-Fourrey C."/>
            <person name="Henrissat B."/>
            <person name="Grigoriev I."/>
            <person name="Martin F."/>
            <person name="Perotto S."/>
        </authorList>
    </citation>
    <scope>NUCLEOTIDE SEQUENCE [LARGE SCALE GENOMIC DNA]</scope>
    <source>
        <strain evidence="2 3">E</strain>
    </source>
</reference>
<feature type="compositionally biased region" description="Low complexity" evidence="1">
    <location>
        <begin position="381"/>
        <end position="401"/>
    </location>
</feature>
<evidence type="ECO:0000256" key="1">
    <source>
        <dbReference type="SAM" id="MobiDB-lite"/>
    </source>
</evidence>
<feature type="compositionally biased region" description="Polar residues" evidence="1">
    <location>
        <begin position="296"/>
        <end position="313"/>
    </location>
</feature>
<name>A0A2J6TWJ7_9HELO</name>
<evidence type="ECO:0000313" key="2">
    <source>
        <dbReference type="EMBL" id="PMD67328.1"/>
    </source>
</evidence>
<dbReference type="InParanoid" id="A0A2J6TWJ7"/>
<gene>
    <name evidence="2" type="ORF">K444DRAFT_623516</name>
</gene>
<accession>A0A2J6TWJ7</accession>
<organism evidence="2 3">
    <name type="scientific">Hyaloscypha bicolor E</name>
    <dbReference type="NCBI Taxonomy" id="1095630"/>
    <lineage>
        <taxon>Eukaryota</taxon>
        <taxon>Fungi</taxon>
        <taxon>Dikarya</taxon>
        <taxon>Ascomycota</taxon>
        <taxon>Pezizomycotina</taxon>
        <taxon>Leotiomycetes</taxon>
        <taxon>Helotiales</taxon>
        <taxon>Hyaloscyphaceae</taxon>
        <taxon>Hyaloscypha</taxon>
        <taxon>Hyaloscypha bicolor</taxon>
    </lineage>
</organism>
<dbReference type="Proteomes" id="UP000235371">
    <property type="component" value="Unassembled WGS sequence"/>
</dbReference>